<evidence type="ECO:0000256" key="8">
    <source>
        <dbReference type="ARBA" id="ARBA00022989"/>
    </source>
</evidence>
<protein>
    <submittedName>
        <fullName evidence="11">General secretion pathway protein GspK</fullName>
    </submittedName>
</protein>
<proteinExistence type="inferred from homology"/>
<dbReference type="EMBL" id="QOVG01000002">
    <property type="protein sequence ID" value="NDK38035.1"/>
    <property type="molecule type" value="Genomic_DNA"/>
</dbReference>
<dbReference type="Proteomes" id="UP001429354">
    <property type="component" value="Unassembled WGS sequence"/>
</dbReference>
<keyword evidence="3" id="KW-0813">Transport</keyword>
<evidence type="ECO:0000256" key="1">
    <source>
        <dbReference type="ARBA" id="ARBA00004533"/>
    </source>
</evidence>
<dbReference type="InterPro" id="IPR038072">
    <property type="entry name" value="GspK_central_sf"/>
</dbReference>
<dbReference type="InterPro" id="IPR005628">
    <property type="entry name" value="GspK"/>
</dbReference>
<dbReference type="Pfam" id="PF21687">
    <property type="entry name" value="T2SSK_1st"/>
    <property type="match status" value="1"/>
</dbReference>
<keyword evidence="5" id="KW-0997">Cell inner membrane</keyword>
<comment type="similarity">
    <text evidence="2">Belongs to the GSP K family.</text>
</comment>
<dbReference type="SUPFAM" id="SSF158544">
    <property type="entry name" value="GspK insert domain-like"/>
    <property type="match status" value="1"/>
</dbReference>
<dbReference type="Gene3D" id="1.10.40.60">
    <property type="entry name" value="EpsJ-like"/>
    <property type="match status" value="1"/>
</dbReference>
<name>A0ABX0ABY3_9GAMM</name>
<evidence type="ECO:0000259" key="10">
    <source>
        <dbReference type="Pfam" id="PF21687"/>
    </source>
</evidence>
<keyword evidence="7" id="KW-0653">Protein transport</keyword>
<reference evidence="11 12" key="1">
    <citation type="submission" date="2018-07" db="EMBL/GenBank/DDBJ databases">
        <title>Whole genome Sequencing of Pseudoxanthomonas gei KCTC 32298 (T).</title>
        <authorList>
            <person name="Kumar S."/>
            <person name="Bansal K."/>
            <person name="Kaur A."/>
            <person name="Patil P."/>
            <person name="Sharma S."/>
            <person name="Patil P.B."/>
        </authorList>
    </citation>
    <scope>NUCLEOTIDE SEQUENCE [LARGE SCALE GENOMIC DNA]</scope>
    <source>
        <strain evidence="11 12">KCTC 32298</strain>
    </source>
</reference>
<evidence type="ECO:0000313" key="12">
    <source>
        <dbReference type="Proteomes" id="UP001429354"/>
    </source>
</evidence>
<dbReference type="RefSeq" id="WP_162348593.1">
    <property type="nucleotide sequence ID" value="NZ_QOVG01000002.1"/>
</dbReference>
<comment type="subcellular location">
    <subcellularLocation>
        <location evidence="1">Cell inner membrane</location>
    </subcellularLocation>
</comment>
<keyword evidence="8" id="KW-1133">Transmembrane helix</keyword>
<evidence type="ECO:0000256" key="5">
    <source>
        <dbReference type="ARBA" id="ARBA00022519"/>
    </source>
</evidence>
<evidence type="ECO:0000256" key="6">
    <source>
        <dbReference type="ARBA" id="ARBA00022692"/>
    </source>
</evidence>
<keyword evidence="6" id="KW-0812">Transmembrane</keyword>
<gene>
    <name evidence="11" type="ORF">DT603_04170</name>
</gene>
<evidence type="ECO:0000256" key="7">
    <source>
        <dbReference type="ARBA" id="ARBA00022927"/>
    </source>
</evidence>
<sequence>MSRQRVQGAALVLVLWLTMLLATLIVAFTLTAGVESMQGKVLGKGAAAQEVARAGVEYALLRVGQADPAVQWLPDGRPYRWDYAGSVVTIRIVDETGKVDLNQAEAPLLSALVRTVGGEPALADGIAAAIIDWRDSDPLTQPAGGAEDPDYAAAGLPYGAKDAPFESVAEVEQVLGMTPELYARLEPSLTLYSGRPQPDPTYAQAPVLTALGLDPGEYEARRRGAVAAIAGQQLVGGGTGTYSIQSHVRTAEGGDATTRTVVRAGGGPVPGSVYTILRWEEAAAPR</sequence>
<keyword evidence="4" id="KW-1003">Cell membrane</keyword>
<feature type="domain" description="T2SS protein K first SAM-like" evidence="10">
    <location>
        <begin position="102"/>
        <end position="192"/>
    </location>
</feature>
<keyword evidence="12" id="KW-1185">Reference proteome</keyword>
<dbReference type="InterPro" id="IPR049031">
    <property type="entry name" value="T2SSK_SAM-like_1st"/>
</dbReference>
<evidence type="ECO:0000313" key="11">
    <source>
        <dbReference type="EMBL" id="NDK38035.1"/>
    </source>
</evidence>
<organism evidence="11 12">
    <name type="scientific">Pseudoxanthomonas gei</name>
    <dbReference type="NCBI Taxonomy" id="1383030"/>
    <lineage>
        <taxon>Bacteria</taxon>
        <taxon>Pseudomonadati</taxon>
        <taxon>Pseudomonadota</taxon>
        <taxon>Gammaproteobacteria</taxon>
        <taxon>Lysobacterales</taxon>
        <taxon>Lysobacteraceae</taxon>
        <taxon>Pseudoxanthomonas</taxon>
    </lineage>
</organism>
<accession>A0ABX0ABY3</accession>
<dbReference type="PANTHER" id="PTHR38831">
    <property type="entry name" value="TYPE II SECRETION SYSTEM PROTEIN K"/>
    <property type="match status" value="1"/>
</dbReference>
<evidence type="ECO:0000256" key="9">
    <source>
        <dbReference type="ARBA" id="ARBA00023136"/>
    </source>
</evidence>
<dbReference type="PANTHER" id="PTHR38831:SF2">
    <property type="entry name" value="TYPE II SECRETION SYSTEM PROTEIN K"/>
    <property type="match status" value="1"/>
</dbReference>
<comment type="caution">
    <text evidence="11">The sequence shown here is derived from an EMBL/GenBank/DDBJ whole genome shotgun (WGS) entry which is preliminary data.</text>
</comment>
<evidence type="ECO:0000256" key="4">
    <source>
        <dbReference type="ARBA" id="ARBA00022475"/>
    </source>
</evidence>
<evidence type="ECO:0000256" key="3">
    <source>
        <dbReference type="ARBA" id="ARBA00022448"/>
    </source>
</evidence>
<keyword evidence="9" id="KW-0472">Membrane</keyword>
<evidence type="ECO:0000256" key="2">
    <source>
        <dbReference type="ARBA" id="ARBA00007246"/>
    </source>
</evidence>